<dbReference type="SUPFAM" id="SSF48613">
    <property type="entry name" value="Heme oxygenase-like"/>
    <property type="match status" value="1"/>
</dbReference>
<gene>
    <name evidence="1" type="ORF">GCM10010151_33380</name>
</gene>
<evidence type="ECO:0000313" key="2">
    <source>
        <dbReference type="Proteomes" id="UP001501822"/>
    </source>
</evidence>
<dbReference type="EMBL" id="BAAABM010000029">
    <property type="protein sequence ID" value="GAA0341182.1"/>
    <property type="molecule type" value="Genomic_DNA"/>
</dbReference>
<organism evidence="1 2">
    <name type="scientific">Actinoallomurus spadix</name>
    <dbReference type="NCBI Taxonomy" id="79912"/>
    <lineage>
        <taxon>Bacteria</taxon>
        <taxon>Bacillati</taxon>
        <taxon>Actinomycetota</taxon>
        <taxon>Actinomycetes</taxon>
        <taxon>Streptosporangiales</taxon>
        <taxon>Thermomonosporaceae</taxon>
        <taxon>Actinoallomurus</taxon>
    </lineage>
</organism>
<dbReference type="InterPro" id="IPR016084">
    <property type="entry name" value="Haem_Oase-like_multi-hlx"/>
</dbReference>
<dbReference type="Pfam" id="PF11251">
    <property type="entry name" value="DUF3050"/>
    <property type="match status" value="1"/>
</dbReference>
<accession>A0ABN0WLH4</accession>
<dbReference type="InterPro" id="IPR024423">
    <property type="entry name" value="DUF3050"/>
</dbReference>
<dbReference type="Proteomes" id="UP001501822">
    <property type="component" value="Unassembled WGS sequence"/>
</dbReference>
<name>A0ABN0WLH4_9ACTN</name>
<keyword evidence="2" id="KW-1185">Reference proteome</keyword>
<comment type="caution">
    <text evidence="1">The sequence shown here is derived from an EMBL/GenBank/DDBJ whole genome shotgun (WGS) entry which is preliminary data.</text>
</comment>
<protein>
    <submittedName>
        <fullName evidence="1">DUF3050 domain-containing protein</fullName>
    </submittedName>
</protein>
<dbReference type="Gene3D" id="1.20.910.10">
    <property type="entry name" value="Heme oxygenase-like"/>
    <property type="match status" value="1"/>
</dbReference>
<proteinExistence type="predicted"/>
<sequence>MSRYEWGETNPAIERLKDSIEPARQKVVRHPLYHQLNSMDAVVAFMEHHAFAVWDFMSLLKSLQRTLTCVQVPWVPSGPTGSRRLINDIVLVEESDELGTGFISHFELYLQGMRQAGADTTRVDAFLDLLRTGRPVLSSLKEAGAPEPAAEFVATTWEFIENAPVHCQAAAFAFGREDLIPDMFDQVAALNAEYGALSTFVDYLRRHIQVDSEEHTPMAMQMLADLCGDDHGKWAQCEETINLALAARTRLWDGILGRILERSR</sequence>
<reference evidence="1 2" key="1">
    <citation type="journal article" date="2019" name="Int. J. Syst. Evol. Microbiol.">
        <title>The Global Catalogue of Microorganisms (GCM) 10K type strain sequencing project: providing services to taxonomists for standard genome sequencing and annotation.</title>
        <authorList>
            <consortium name="The Broad Institute Genomics Platform"/>
            <consortium name="The Broad Institute Genome Sequencing Center for Infectious Disease"/>
            <person name="Wu L."/>
            <person name="Ma J."/>
        </authorList>
    </citation>
    <scope>NUCLEOTIDE SEQUENCE [LARGE SCALE GENOMIC DNA]</scope>
    <source>
        <strain evidence="1 2">JCM 3146</strain>
    </source>
</reference>
<dbReference type="RefSeq" id="WP_252798570.1">
    <property type="nucleotide sequence ID" value="NZ_BAAABM010000029.1"/>
</dbReference>
<evidence type="ECO:0000313" key="1">
    <source>
        <dbReference type="EMBL" id="GAA0341182.1"/>
    </source>
</evidence>